<reference evidence="2 3" key="1">
    <citation type="submission" date="2012-10" db="EMBL/GenBank/DDBJ databases">
        <title>Genome sequencing and analysis of entomopathogenic fungi Beauveria bassiana D1-5.</title>
        <authorList>
            <person name="Li Q."/>
            <person name="Wang L."/>
            <person name="Zhang Z."/>
            <person name="Wang Q."/>
            <person name="Ren J."/>
            <person name="Wang M."/>
            <person name="Xu W."/>
            <person name="Wang J."/>
            <person name="Lu Y."/>
            <person name="Du Q."/>
            <person name="Sun Z."/>
        </authorList>
    </citation>
    <scope>NUCLEOTIDE SEQUENCE [LARGE SCALE GENOMIC DNA]</scope>
    <source>
        <strain evidence="2 3">D1-5</strain>
    </source>
</reference>
<dbReference type="STRING" id="1245745.A0A0A2VWK1"/>
<feature type="region of interest" description="Disordered" evidence="1">
    <location>
        <begin position="740"/>
        <end position="795"/>
    </location>
</feature>
<dbReference type="HOGENOM" id="CLU_281039_0_0_1"/>
<gene>
    <name evidence="2" type="ORF">BBAD15_g1989</name>
</gene>
<dbReference type="Pfam" id="PF11917">
    <property type="entry name" value="DUF3435"/>
    <property type="match status" value="1"/>
</dbReference>
<feature type="compositionally biased region" description="Basic and acidic residues" evidence="1">
    <location>
        <begin position="770"/>
        <end position="788"/>
    </location>
</feature>
<evidence type="ECO:0008006" key="4">
    <source>
        <dbReference type="Google" id="ProtNLM"/>
    </source>
</evidence>
<feature type="compositionally biased region" description="Low complexity" evidence="1">
    <location>
        <begin position="944"/>
        <end position="957"/>
    </location>
</feature>
<protein>
    <recommendedName>
        <fullName evidence="4">C2H2-type domain-containing protein</fullName>
    </recommendedName>
</protein>
<dbReference type="InterPro" id="IPR021842">
    <property type="entry name" value="DUF3435"/>
</dbReference>
<dbReference type="PANTHER" id="PTHR37535">
    <property type="entry name" value="FLUG DOMAIN PROTEIN"/>
    <property type="match status" value="1"/>
</dbReference>
<feature type="region of interest" description="Disordered" evidence="1">
    <location>
        <begin position="827"/>
        <end position="1012"/>
    </location>
</feature>
<organism evidence="2 3">
    <name type="scientific">Beauveria bassiana D1-5</name>
    <dbReference type="NCBI Taxonomy" id="1245745"/>
    <lineage>
        <taxon>Eukaryota</taxon>
        <taxon>Fungi</taxon>
        <taxon>Dikarya</taxon>
        <taxon>Ascomycota</taxon>
        <taxon>Pezizomycotina</taxon>
        <taxon>Sordariomycetes</taxon>
        <taxon>Hypocreomycetidae</taxon>
        <taxon>Hypocreales</taxon>
        <taxon>Cordycipitaceae</taxon>
        <taxon>Beauveria</taxon>
    </lineage>
</organism>
<evidence type="ECO:0000313" key="2">
    <source>
        <dbReference type="EMBL" id="KGQ12276.1"/>
    </source>
</evidence>
<proteinExistence type="predicted"/>
<accession>A0A0A2VWK1</accession>
<feature type="compositionally biased region" description="Polar residues" evidence="1">
    <location>
        <begin position="873"/>
        <end position="888"/>
    </location>
</feature>
<feature type="compositionally biased region" description="Polar residues" evidence="1">
    <location>
        <begin position="923"/>
        <end position="936"/>
    </location>
</feature>
<dbReference type="AlphaFoldDB" id="A0A0A2VWK1"/>
<feature type="compositionally biased region" description="Low complexity" evidence="1">
    <location>
        <begin position="981"/>
        <end position="997"/>
    </location>
</feature>
<dbReference type="PANTHER" id="PTHR37535:SF2">
    <property type="entry name" value="FINGER DOMAIN PROTEIN, PUTATIVE (AFU_ORTHOLOGUE AFUA_6G09300)-RELATED"/>
    <property type="match status" value="1"/>
</dbReference>
<evidence type="ECO:0000313" key="3">
    <source>
        <dbReference type="Proteomes" id="UP000030106"/>
    </source>
</evidence>
<feature type="region of interest" description="Disordered" evidence="1">
    <location>
        <begin position="554"/>
        <end position="581"/>
    </location>
</feature>
<evidence type="ECO:0000256" key="1">
    <source>
        <dbReference type="SAM" id="MobiDB-lite"/>
    </source>
</evidence>
<sequence length="1116" mass="126350">MSDNESYTDELFDREDVGISDAETDLTTTNLSRDGNFDAEKAIECDDADIEDLGHLFGGNALPPEYYQSTVEDFNDDKFRSRNYSEGTKILKLICENLWREFCTKILQRDAQKCFECIHEEFSIRLPYKFLEWRLNQKVGKDGRRLKGVQKFSSLDTYWKVFRLAFQDAVGEKLDHRLGHSMQNALRKLAEQYKLSYEKRMNRCMSIEDLKEQNQTIIATTEKTFKLGEMRVLAVLYTLLLSPAGARPMSILKMTFGDLSFAKARDPEGGPAQILIRFSLRFTKTWLGPKATKTHPLPEHFLGSSFLLSTHVFLLGLIFHHRAFRAPDLTSPEQLDLLEIHPGERELSLPLKKDIQGVFLFRKIIKTVTGYEMSAEQIPYSVVSRMLRIIGEILGREHPTISYSLRYNTGNALDRSPHVSDALRNLILGHAESRTFQNHYLGREIAVDTSAIVQGLEPKQSMMIQATSLGHSASKRRPRHLTDEQLREINSHPAVVRLQKEVQQHVRGSEECSKAIKELGKVKFRLRNEEKDKMRDEWTAEQAVDDIQRQLHGIGFKPPAENASTTSQGQEQKRLTEALNVPPSKKVEEYFPQRNEAISAIMAYCRVYEGPPSQRRRAELVEPIQQANDVGSKKETLKDVLLKSVMVDDAVKRPRKCFVCVGNALRPDSIGSGFSTLTADFYSSSDLNKHFRRFHLQNLQEGQTLECPACSGILLEHKQEFMAHAQVVHGIHLRAGNSYEADSKRNNASTGCKNDRRSRKRAAESSILVARDDSRKSGNSADHTDRNSHNTNKRQRLEHAITSGEMSVNRLSRCDAGYLPATAESNKRNYTASANDVDDRNGRSSKRQRLEPAMRRGEDSASRRTKSYAGYSPLSTQAHKRNYTASTNDADDINGRPNKRQKPTSYHASKVASSEYEGEKESPVTSGNGTFENQPNRRARTAVSPRASLLLRRSSPADTKTQPDVASDGDRAKTARQYQPSVRSSDQSSDDNSNRRNCLSKTPRYADARHHGAVLRGKQTAMRTPGGYRIEAAPKSILRSAREAATDHRKMPDPIQAKGGRTRVAFTDEQNRLLRQLKGQRLSWKEIHKCFTDKYPGRSQNTLQVHYSTKLSSGTK</sequence>
<comment type="caution">
    <text evidence="2">The sequence shown here is derived from an EMBL/GenBank/DDBJ whole genome shotgun (WGS) entry which is preliminary data.</text>
</comment>
<dbReference type="EMBL" id="ANFO01000130">
    <property type="protein sequence ID" value="KGQ12276.1"/>
    <property type="molecule type" value="Genomic_DNA"/>
</dbReference>
<feature type="compositionally biased region" description="Basic and acidic residues" evidence="1">
    <location>
        <begin position="837"/>
        <end position="862"/>
    </location>
</feature>
<name>A0A0A2VWK1_BEABA</name>
<dbReference type="Proteomes" id="UP000030106">
    <property type="component" value="Unassembled WGS sequence"/>
</dbReference>